<evidence type="ECO:0000256" key="1">
    <source>
        <dbReference type="SAM" id="Phobius"/>
    </source>
</evidence>
<name>A0ABT2SZN9_9FIRM</name>
<feature type="transmembrane region" description="Helical" evidence="1">
    <location>
        <begin position="310"/>
        <end position="327"/>
    </location>
</feature>
<proteinExistence type="predicted"/>
<dbReference type="Proteomes" id="UP001652432">
    <property type="component" value="Unassembled WGS sequence"/>
</dbReference>
<feature type="transmembrane region" description="Helical" evidence="1">
    <location>
        <begin position="372"/>
        <end position="393"/>
    </location>
</feature>
<keyword evidence="1" id="KW-0812">Transmembrane</keyword>
<reference evidence="2 3" key="1">
    <citation type="journal article" date="2021" name="ISME Commun">
        <title>Automated analysis of genomic sequences facilitates high-throughput and comprehensive description of bacteria.</title>
        <authorList>
            <person name="Hitch T.C.A."/>
        </authorList>
    </citation>
    <scope>NUCLEOTIDE SEQUENCE [LARGE SCALE GENOMIC DNA]</scope>
    <source>
        <strain evidence="2 3">Sanger_18</strain>
    </source>
</reference>
<dbReference type="InterPro" id="IPR045691">
    <property type="entry name" value="DUF6056"/>
</dbReference>
<gene>
    <name evidence="2" type="ORF">OCV77_00625</name>
</gene>
<sequence length="519" mass="58815">MKKQEKNTALELEAFVKEKGVQFGKFVSGWLTPKRLFWFLLVVYLLSLVPLLWIGFYNYPSADDYSIGSDCRQAFVNTHSLLAIVWAGIVRAADDWLNWMGYFTSNFLMALPPNTFGERAYVWTSVIMIGALSLSTAYLLKVIFCRVFHADKYLAGSVILLMLFITVQRMQGRVEAFYWYSGAANYILVHSFCMWFYGLLISAIYDTGKKRIRKLVGASVLGFLVGGGNQMTALNGAVVFLAVILCVSLQKKWRTYRAFWWPIGLYYLGFLLNVAAPGNWVRAADATGMNPVKAIFVSFYYAFDYCINEWSGWPVLFLVLILIPLFYDMAGKTDFSFPCPLGVIAFGFCLVAAMMTPPLFAVGGMDAQRLQALTYAMYILVVTLSTGYTAGWFRKKVEQKEWNLKGEWSQGNTAVYVLFCLLFFAFASVITVIPVPRYFTFSSAITDLANGSAKAYGEARKERITIYESGEKDVVVKELPAQPELLYFSDIKEDPEDWENRGLCRFYGIDSVRKIKETE</sequence>
<feature type="transmembrane region" description="Helical" evidence="1">
    <location>
        <begin position="152"/>
        <end position="171"/>
    </location>
</feature>
<accession>A0ABT2SZN9</accession>
<keyword evidence="1" id="KW-1133">Transmembrane helix</keyword>
<dbReference type="EMBL" id="JAOQKJ010000001">
    <property type="protein sequence ID" value="MCU6743019.1"/>
    <property type="molecule type" value="Genomic_DNA"/>
</dbReference>
<evidence type="ECO:0000313" key="2">
    <source>
        <dbReference type="EMBL" id="MCU6743019.1"/>
    </source>
</evidence>
<evidence type="ECO:0000313" key="3">
    <source>
        <dbReference type="Proteomes" id="UP001652432"/>
    </source>
</evidence>
<feature type="transmembrane region" description="Helical" evidence="1">
    <location>
        <begin position="258"/>
        <end position="276"/>
    </location>
</feature>
<organism evidence="2 3">
    <name type="scientific">Suilimivivens aceti</name>
    <dbReference type="NCBI Taxonomy" id="2981774"/>
    <lineage>
        <taxon>Bacteria</taxon>
        <taxon>Bacillati</taxon>
        <taxon>Bacillota</taxon>
        <taxon>Clostridia</taxon>
        <taxon>Lachnospirales</taxon>
        <taxon>Lachnospiraceae</taxon>
        <taxon>Suilimivivens</taxon>
    </lineage>
</organism>
<feature type="transmembrane region" description="Helical" evidence="1">
    <location>
        <begin position="36"/>
        <end position="56"/>
    </location>
</feature>
<keyword evidence="1" id="KW-0472">Membrane</keyword>
<comment type="caution">
    <text evidence="2">The sequence shown here is derived from an EMBL/GenBank/DDBJ whole genome shotgun (WGS) entry which is preliminary data.</text>
</comment>
<protein>
    <submittedName>
        <fullName evidence="2">DUF6056 family protein</fullName>
    </submittedName>
</protein>
<dbReference type="Pfam" id="PF19528">
    <property type="entry name" value="DUF6056"/>
    <property type="match status" value="1"/>
</dbReference>
<feature type="transmembrane region" description="Helical" evidence="1">
    <location>
        <begin position="177"/>
        <end position="200"/>
    </location>
</feature>
<feature type="transmembrane region" description="Helical" evidence="1">
    <location>
        <begin position="120"/>
        <end position="140"/>
    </location>
</feature>
<feature type="transmembrane region" description="Helical" evidence="1">
    <location>
        <begin position="414"/>
        <end position="435"/>
    </location>
</feature>
<keyword evidence="3" id="KW-1185">Reference proteome</keyword>
<dbReference type="RefSeq" id="WP_262572352.1">
    <property type="nucleotide sequence ID" value="NZ_JAOQKJ010000001.1"/>
</dbReference>
<feature type="transmembrane region" description="Helical" evidence="1">
    <location>
        <begin position="339"/>
        <end position="360"/>
    </location>
</feature>